<dbReference type="GO" id="GO:0009306">
    <property type="term" value="P:protein secretion"/>
    <property type="evidence" value="ECO:0007669"/>
    <property type="project" value="InterPro"/>
</dbReference>
<evidence type="ECO:0000256" key="7">
    <source>
        <dbReference type="ARBA" id="ARBA00022989"/>
    </source>
</evidence>
<dbReference type="AlphaFoldDB" id="A0A178MD42"/>
<dbReference type="Gene3D" id="1.10.287.1490">
    <property type="match status" value="1"/>
</dbReference>
<evidence type="ECO:0000256" key="6">
    <source>
        <dbReference type="ARBA" id="ARBA00022692"/>
    </source>
</evidence>
<evidence type="ECO:0000259" key="11">
    <source>
        <dbReference type="Pfam" id="PF25994"/>
    </source>
</evidence>
<evidence type="ECO:0000256" key="10">
    <source>
        <dbReference type="SAM" id="Coils"/>
    </source>
</evidence>
<dbReference type="PANTHER" id="PTHR30386:SF26">
    <property type="entry name" value="TRANSPORT PROTEIN COMB"/>
    <property type="match status" value="1"/>
</dbReference>
<comment type="subcellular location">
    <subcellularLocation>
        <location evidence="1 9">Cell inner membrane</location>
        <topology evidence="1 9">Single-pass membrane protein</topology>
    </subcellularLocation>
</comment>
<dbReference type="InterPro" id="IPR058982">
    <property type="entry name" value="Beta-barrel_AprE"/>
</dbReference>
<comment type="similarity">
    <text evidence="2 9">Belongs to the membrane fusion protein (MFP) (TC 8.A.1) family.</text>
</comment>
<dbReference type="PROSITE" id="PS00543">
    <property type="entry name" value="HLYD_FAMILY"/>
    <property type="match status" value="1"/>
</dbReference>
<dbReference type="Gene3D" id="2.40.30.170">
    <property type="match status" value="1"/>
</dbReference>
<dbReference type="Pfam" id="PF26002">
    <property type="entry name" value="Beta-barrel_AprE"/>
    <property type="match status" value="1"/>
</dbReference>
<dbReference type="STRING" id="1285242.A6A04_06425"/>
<evidence type="ECO:0000256" key="9">
    <source>
        <dbReference type="RuleBase" id="RU365093"/>
    </source>
</evidence>
<reference evidence="13 14" key="1">
    <citation type="submission" date="2016-04" db="EMBL/GenBank/DDBJ databases">
        <title>Draft genome sequence of freshwater magnetotactic bacteria Magnetospirillum marisnigri SP-1 and Magnetospirillum moscoviense BB-1.</title>
        <authorList>
            <person name="Koziaeva V."/>
            <person name="Dziuba M.V."/>
            <person name="Ivanov T.M."/>
            <person name="Kuznetsov B."/>
            <person name="Grouzdev D.S."/>
        </authorList>
    </citation>
    <scope>NUCLEOTIDE SEQUENCE [LARGE SCALE GENOMIC DNA]</scope>
    <source>
        <strain evidence="13 14">SP-1</strain>
    </source>
</reference>
<evidence type="ECO:0000256" key="8">
    <source>
        <dbReference type="ARBA" id="ARBA00023136"/>
    </source>
</evidence>
<evidence type="ECO:0000259" key="12">
    <source>
        <dbReference type="Pfam" id="PF26002"/>
    </source>
</evidence>
<keyword evidence="5 9" id="KW-0997">Cell inner membrane</keyword>
<organism evidence="13 14">
    <name type="scientific">Paramagnetospirillum marisnigri</name>
    <dbReference type="NCBI Taxonomy" id="1285242"/>
    <lineage>
        <taxon>Bacteria</taxon>
        <taxon>Pseudomonadati</taxon>
        <taxon>Pseudomonadota</taxon>
        <taxon>Alphaproteobacteria</taxon>
        <taxon>Rhodospirillales</taxon>
        <taxon>Magnetospirillaceae</taxon>
        <taxon>Paramagnetospirillum</taxon>
    </lineage>
</organism>
<dbReference type="InterPro" id="IPR050739">
    <property type="entry name" value="MFP"/>
</dbReference>
<comment type="caution">
    <text evidence="13">The sequence shown here is derived from an EMBL/GenBank/DDBJ whole genome shotgun (WGS) entry which is preliminary data.</text>
</comment>
<dbReference type="InterPro" id="IPR006144">
    <property type="entry name" value="Secretion_HlyD_CS"/>
</dbReference>
<keyword evidence="8 9" id="KW-0472">Membrane</keyword>
<feature type="domain" description="AprE-like long alpha-helical hairpin" evidence="11">
    <location>
        <begin position="94"/>
        <end position="276"/>
    </location>
</feature>
<evidence type="ECO:0000256" key="3">
    <source>
        <dbReference type="ARBA" id="ARBA00022448"/>
    </source>
</evidence>
<evidence type="ECO:0000256" key="5">
    <source>
        <dbReference type="ARBA" id="ARBA00022519"/>
    </source>
</evidence>
<keyword evidence="14" id="KW-1185">Reference proteome</keyword>
<dbReference type="Proteomes" id="UP000078428">
    <property type="component" value="Unassembled WGS sequence"/>
</dbReference>
<proteinExistence type="inferred from homology"/>
<feature type="coiled-coil region" evidence="10">
    <location>
        <begin position="163"/>
        <end position="190"/>
    </location>
</feature>
<dbReference type="GO" id="GO:0005886">
    <property type="term" value="C:plasma membrane"/>
    <property type="evidence" value="ECO:0007669"/>
    <property type="project" value="UniProtKB-SubCell"/>
</dbReference>
<dbReference type="NCBIfam" id="TIGR01843">
    <property type="entry name" value="type_I_hlyD"/>
    <property type="match status" value="1"/>
</dbReference>
<dbReference type="SUPFAM" id="SSF111369">
    <property type="entry name" value="HlyD-like secretion proteins"/>
    <property type="match status" value="1"/>
</dbReference>
<dbReference type="PANTHER" id="PTHR30386">
    <property type="entry name" value="MEMBRANE FUSION SUBUNIT OF EMRAB-TOLC MULTIDRUG EFFLUX PUMP"/>
    <property type="match status" value="1"/>
</dbReference>
<evidence type="ECO:0000256" key="4">
    <source>
        <dbReference type="ARBA" id="ARBA00022475"/>
    </source>
</evidence>
<keyword evidence="10" id="KW-0175">Coiled coil</keyword>
<sequence length="432" mass="47244">MAELETVPPEIDPVSRATHLFVRLAGGLILAFLVWAHFGVLDVVSQALGEVVPFSQLKSVQHLEGGIVSEIQVREGEAVTRDQPLVVLQSTASGADFNELSIRLATLRVALARLEAEAADSSKPAYPADVVQAHPDLVDAAEALFRSRRSRLDSALGGLQNALTQREQAVGEVEARLRNARNTLTHLNEQVSISESMIREGLSNRYTHLALLKEQSNLRSRIDEDEAGLRRTQAGIKEARAQIETTRQAYRQEVGEQMASARRDLEELSQRFSKISDNLDRTVIRSPVDGVVKTLYVATQGGVVKPGGTVVDIVPAGDRLIVEARLPTYDIGYVSVGQSAKIKLASQDSVRFGSIDGTVIHVGADTNLTDKGSAFYKVRIETASDHFRHNAQVYRLYPGMQVIANIRTGQRTVLAYILEPFIGAADTALHER</sequence>
<keyword evidence="3 9" id="KW-0813">Transport</keyword>
<gene>
    <name evidence="13" type="ORF">A6A04_06425</name>
</gene>
<accession>A0A178MD42</accession>
<feature type="transmembrane region" description="Helical" evidence="9">
    <location>
        <begin position="20"/>
        <end position="38"/>
    </location>
</feature>
<dbReference type="RefSeq" id="WP_068494996.1">
    <property type="nucleotide sequence ID" value="NZ_LWQT01000088.1"/>
</dbReference>
<evidence type="ECO:0000313" key="14">
    <source>
        <dbReference type="Proteomes" id="UP000078428"/>
    </source>
</evidence>
<feature type="domain" description="AprE-like beta-barrel" evidence="12">
    <location>
        <begin position="320"/>
        <end position="409"/>
    </location>
</feature>
<evidence type="ECO:0000256" key="2">
    <source>
        <dbReference type="ARBA" id="ARBA00009477"/>
    </source>
</evidence>
<dbReference type="InterPro" id="IPR010129">
    <property type="entry name" value="T1SS_HlyD"/>
</dbReference>
<keyword evidence="4 9" id="KW-1003">Cell membrane</keyword>
<keyword evidence="7 9" id="KW-1133">Transmembrane helix</keyword>
<dbReference type="InterPro" id="IPR058781">
    <property type="entry name" value="HH_AprE-like"/>
</dbReference>
<feature type="coiled-coil region" evidence="10">
    <location>
        <begin position="229"/>
        <end position="278"/>
    </location>
</feature>
<dbReference type="EMBL" id="LWQT01000088">
    <property type="protein sequence ID" value="OAN46730.1"/>
    <property type="molecule type" value="Genomic_DNA"/>
</dbReference>
<evidence type="ECO:0000313" key="13">
    <source>
        <dbReference type="EMBL" id="OAN46730.1"/>
    </source>
</evidence>
<name>A0A178MD42_9PROT</name>
<dbReference type="PRINTS" id="PR01490">
    <property type="entry name" value="RTXTOXIND"/>
</dbReference>
<dbReference type="Pfam" id="PF25994">
    <property type="entry name" value="HH_AprE"/>
    <property type="match status" value="1"/>
</dbReference>
<evidence type="ECO:0000256" key="1">
    <source>
        <dbReference type="ARBA" id="ARBA00004377"/>
    </source>
</evidence>
<keyword evidence="6 9" id="KW-0812">Transmembrane</keyword>
<dbReference type="OrthoDB" id="9810980at2"/>
<protein>
    <recommendedName>
        <fullName evidence="9">Membrane fusion protein (MFP) family protein</fullName>
    </recommendedName>
</protein>